<dbReference type="InterPro" id="IPR035414">
    <property type="entry name" value="Peptidase_M1_pepN_Ig-like"/>
</dbReference>
<dbReference type="InterPro" id="IPR045357">
    <property type="entry name" value="Aminopeptidase_N-like_N"/>
</dbReference>
<dbReference type="InterPro" id="IPR024601">
    <property type="entry name" value="Peptidase_M1_pepN_C"/>
</dbReference>
<evidence type="ECO:0000259" key="13">
    <source>
        <dbReference type="Pfam" id="PF01433"/>
    </source>
</evidence>
<evidence type="ECO:0000256" key="5">
    <source>
        <dbReference type="ARBA" id="ARBA00015611"/>
    </source>
</evidence>
<evidence type="ECO:0000313" key="18">
    <source>
        <dbReference type="Proteomes" id="UP000078084"/>
    </source>
</evidence>
<dbReference type="GO" id="GO:0006508">
    <property type="term" value="P:proteolysis"/>
    <property type="evidence" value="ECO:0007669"/>
    <property type="project" value="UniProtKB-UniRule"/>
</dbReference>
<keyword evidence="9" id="KW-0378">Hydrolase</keyword>
<evidence type="ECO:0000259" key="14">
    <source>
        <dbReference type="Pfam" id="PF11940"/>
    </source>
</evidence>
<evidence type="ECO:0000256" key="12">
    <source>
        <dbReference type="NCBIfam" id="TIGR02414"/>
    </source>
</evidence>
<dbReference type="GO" id="GO:0008270">
    <property type="term" value="F:zinc ion binding"/>
    <property type="evidence" value="ECO:0007669"/>
    <property type="project" value="InterPro"/>
</dbReference>
<dbReference type="Gene3D" id="2.60.40.1730">
    <property type="entry name" value="tricorn interacting facor f3 domain"/>
    <property type="match status" value="1"/>
</dbReference>
<sequence length="902" mass="99669">MRHASPTTILRQDYQAYPFQIPSIELEFDLAAETTRVISRLHVQRKPDAPAQAALVLDGEALTLQSIHVDGQLLDASRYQVDDASGTLRIDGLPADAQVQITSLCRPAQNTTLMGLYVSGASLFTQCEAEGFRRITWFADRPDVMSRYRVTLRASQADYPLLLSNGNLIETTTLDGGRHQAVWEDPHPKPCYLFALVAGQFDCRESRLRTRSGREALLQVYADPGSGTQTAWALESLERSVRWDEQRFGLELDLDRFMIVAARDFNMGAMENKGLNVFNAAYVLADPQTATDANYRAIEAVIGHEYFHNWTGNRVTCRDWFQLSLKEGLTVFRDQEFTADMMAAGLDAEAAASARTIKRIDDVTVLRAAQFPEDAGPMAHPIRPDSYQEIGNFYTATVYEKGAEVIRMQHTLLGEAGFQEGIREYFRRHDGQAVTCDDFVNAMESVYKRLHSGKDLAVFRRWYEQAGTPRVRVELDYDAATRSCVVTLSQSNPPVGVEKERGADFIKAPLHIPFAIGFIAADGQALTPVLNGQQADTFLLELTEARQQWRFENMASAPTPSLLRNFSAPVIVDYDWQDADLALLSAHDGNPFARWEAGQELAARQVLANAARLRGGEPMHADPVFVDAWRAQLSAPGLDAGYRARALALPSEKALAQRMEKMDPPAIAAARDFLRAELGRTLTPLWRAAYDANEVAGPYSPDAPSAGKRALRNLALAYLLAGQAEGARELALAQYDAASNMTDGLAALTALVNDSRDAATEQRLAAFYETWKHDPLVVDKWFALQASSRATDVAAARRLLTHPAFTLRNPNRARSLVFQFCLNNPAGLHQADGAGYAFWTEQVLALDAINPEIAARLARALDNWAAHAPALSAPMRAAIERVRAHQPLSRNVDEITAKALAL</sequence>
<dbReference type="InterPro" id="IPR038438">
    <property type="entry name" value="PepN_Ig-like_sf"/>
</dbReference>
<dbReference type="Pfam" id="PF17900">
    <property type="entry name" value="Peptidase_M1_N"/>
    <property type="match status" value="1"/>
</dbReference>
<proteinExistence type="inferred from homology"/>
<dbReference type="InterPro" id="IPR012779">
    <property type="entry name" value="Peptidase_M1_pepN"/>
</dbReference>
<protein>
    <recommendedName>
        <fullName evidence="5 12">Aminopeptidase N</fullName>
        <ecNumber evidence="4 12">3.4.11.2</ecNumber>
    </recommendedName>
</protein>
<evidence type="ECO:0000256" key="1">
    <source>
        <dbReference type="ARBA" id="ARBA00000098"/>
    </source>
</evidence>
<evidence type="ECO:0000256" key="11">
    <source>
        <dbReference type="ARBA" id="ARBA00023049"/>
    </source>
</evidence>
<feature type="domain" description="Peptidase M1 alanyl aminopeptidase Ig-like fold" evidence="14">
    <location>
        <begin position="467"/>
        <end position="575"/>
    </location>
</feature>
<comment type="similarity">
    <text evidence="3">Belongs to the peptidase M1 family.</text>
</comment>
<accession>A0A171KPC4</accession>
<name>A0A171KPC4_9BURK</name>
<keyword evidence="6 17" id="KW-0031">Aminopeptidase</keyword>
<dbReference type="PANTHER" id="PTHR46322:SF1">
    <property type="entry name" value="PUROMYCIN-SENSITIVE AMINOPEPTIDASE"/>
    <property type="match status" value="1"/>
</dbReference>
<dbReference type="GO" id="GO:0008237">
    <property type="term" value="F:metallopeptidase activity"/>
    <property type="evidence" value="ECO:0007669"/>
    <property type="project" value="UniProtKB-UniRule"/>
</dbReference>
<dbReference type="AlphaFoldDB" id="A0A171KPC4"/>
<evidence type="ECO:0000259" key="16">
    <source>
        <dbReference type="Pfam" id="PF17900"/>
    </source>
</evidence>
<dbReference type="NCBIfam" id="TIGR02414">
    <property type="entry name" value="pepN_proteo"/>
    <property type="match status" value="1"/>
</dbReference>
<gene>
    <name evidence="17" type="ORF">AAV32_14655</name>
</gene>
<feature type="domain" description="Peptidase M1 membrane alanine aminopeptidase" evidence="13">
    <location>
        <begin position="232"/>
        <end position="456"/>
    </location>
</feature>
<dbReference type="EMBL" id="LBNE01000012">
    <property type="protein sequence ID" value="KKO70741.1"/>
    <property type="molecule type" value="Genomic_DNA"/>
</dbReference>
<dbReference type="SUPFAM" id="SSF63737">
    <property type="entry name" value="Leukotriene A4 hydrolase N-terminal domain"/>
    <property type="match status" value="1"/>
</dbReference>
<dbReference type="GO" id="GO:0016285">
    <property type="term" value="F:alanyl aminopeptidase activity"/>
    <property type="evidence" value="ECO:0007669"/>
    <property type="project" value="UniProtKB-EC"/>
</dbReference>
<keyword evidence="18" id="KW-1185">Reference proteome</keyword>
<evidence type="ECO:0000256" key="6">
    <source>
        <dbReference type="ARBA" id="ARBA00022438"/>
    </source>
</evidence>
<evidence type="ECO:0000256" key="9">
    <source>
        <dbReference type="ARBA" id="ARBA00022801"/>
    </source>
</evidence>
<keyword evidence="8" id="KW-0479">Metal-binding</keyword>
<reference evidence="17 18" key="1">
    <citation type="submission" date="2015-04" db="EMBL/GenBank/DDBJ databases">
        <title>Genome sequence of Kerstersia gyiorum CG1.</title>
        <authorList>
            <person name="Greninger A.L."/>
            <person name="Kozyreva V."/>
            <person name="Chaturvedi V."/>
        </authorList>
    </citation>
    <scope>NUCLEOTIDE SEQUENCE [LARGE SCALE GENOMIC DNA]</scope>
    <source>
        <strain evidence="17 18">CG1</strain>
    </source>
</reference>
<comment type="catalytic activity">
    <reaction evidence="1">
        <text>Release of an N-terminal amino acid, Xaa-|-Yaa- from a peptide, amide or arylamide. Xaa is preferably Ala, but may be most amino acids including Pro (slow action). When a terminal hydrophobic residue is followed by a prolyl residue, the two may be released as an intact Xaa-Pro dipeptide.</text>
        <dbReference type="EC" id="3.4.11.2"/>
    </reaction>
</comment>
<feature type="domain" description="Aminopeptidase N-like N-terminal" evidence="16">
    <location>
        <begin position="26"/>
        <end position="193"/>
    </location>
</feature>
<organism evidence="17 18">
    <name type="scientific">Kerstersia gyiorum</name>
    <dbReference type="NCBI Taxonomy" id="206506"/>
    <lineage>
        <taxon>Bacteria</taxon>
        <taxon>Pseudomonadati</taxon>
        <taxon>Pseudomonadota</taxon>
        <taxon>Betaproteobacteria</taxon>
        <taxon>Burkholderiales</taxon>
        <taxon>Alcaligenaceae</taxon>
        <taxon>Kerstersia</taxon>
    </lineage>
</organism>
<dbReference type="PRINTS" id="PR00756">
    <property type="entry name" value="ALADIPTASE"/>
</dbReference>
<dbReference type="InterPro" id="IPR037144">
    <property type="entry name" value="Peptidase_M1_pepN_C_sf"/>
</dbReference>
<dbReference type="Gene3D" id="1.25.50.10">
    <property type="entry name" value="Peptidase M1, alanyl aminopeptidase, C-terminal domain"/>
    <property type="match status" value="1"/>
</dbReference>
<comment type="caution">
    <text evidence="17">The sequence shown here is derived from an EMBL/GenBank/DDBJ whole genome shotgun (WGS) entry which is preliminary data.</text>
</comment>
<comment type="cofactor">
    <cofactor evidence="2">
        <name>Zn(2+)</name>
        <dbReference type="ChEBI" id="CHEBI:29105"/>
    </cofactor>
</comment>
<dbReference type="RefSeq" id="WP_068373896.1">
    <property type="nucleotide sequence ID" value="NZ_CP033936.1"/>
</dbReference>
<dbReference type="PANTHER" id="PTHR46322">
    <property type="entry name" value="PUROMYCIN-SENSITIVE AMINOPEPTIDASE"/>
    <property type="match status" value="1"/>
</dbReference>
<dbReference type="InterPro" id="IPR042097">
    <property type="entry name" value="Aminopeptidase_N-like_N_sf"/>
</dbReference>
<dbReference type="STRING" id="206506.AAV32_14655"/>
<evidence type="ECO:0000256" key="4">
    <source>
        <dbReference type="ARBA" id="ARBA00012564"/>
    </source>
</evidence>
<dbReference type="Gene3D" id="2.60.40.1840">
    <property type="match status" value="1"/>
</dbReference>
<dbReference type="OrthoDB" id="100605at2"/>
<dbReference type="EC" id="3.4.11.2" evidence="4 12"/>
<dbReference type="SUPFAM" id="SSF55486">
    <property type="entry name" value="Metalloproteases ('zincins'), catalytic domain"/>
    <property type="match status" value="1"/>
</dbReference>
<dbReference type="InterPro" id="IPR001930">
    <property type="entry name" value="Peptidase_M1"/>
</dbReference>
<dbReference type="InterPro" id="IPR014782">
    <property type="entry name" value="Peptidase_M1_dom"/>
</dbReference>
<dbReference type="FunFam" id="3.30.2010.30:FF:000002">
    <property type="entry name" value="Putative aminopeptidase N"/>
    <property type="match status" value="1"/>
</dbReference>
<evidence type="ECO:0000256" key="8">
    <source>
        <dbReference type="ARBA" id="ARBA00022723"/>
    </source>
</evidence>
<dbReference type="Pfam" id="PF17432">
    <property type="entry name" value="DUF3458_C"/>
    <property type="match status" value="1"/>
</dbReference>
<dbReference type="InterPro" id="IPR027268">
    <property type="entry name" value="Peptidase_M4/M1_CTD_sf"/>
</dbReference>
<evidence type="ECO:0000256" key="3">
    <source>
        <dbReference type="ARBA" id="ARBA00010136"/>
    </source>
</evidence>
<dbReference type="CDD" id="cd09600">
    <property type="entry name" value="M1_APN"/>
    <property type="match status" value="1"/>
</dbReference>
<dbReference type="PATRIC" id="fig|206506.3.peg.3123"/>
<evidence type="ECO:0000256" key="10">
    <source>
        <dbReference type="ARBA" id="ARBA00022833"/>
    </source>
</evidence>
<dbReference type="Proteomes" id="UP000078084">
    <property type="component" value="Unassembled WGS sequence"/>
</dbReference>
<dbReference type="Gene3D" id="1.10.390.10">
    <property type="entry name" value="Neutral Protease Domain 2"/>
    <property type="match status" value="1"/>
</dbReference>
<dbReference type="Gene3D" id="3.30.2010.30">
    <property type="match status" value="1"/>
</dbReference>
<keyword evidence="11" id="KW-0482">Metalloprotease</keyword>
<evidence type="ECO:0000256" key="2">
    <source>
        <dbReference type="ARBA" id="ARBA00001947"/>
    </source>
</evidence>
<keyword evidence="10" id="KW-0862">Zinc</keyword>
<keyword evidence="7" id="KW-0645">Protease</keyword>
<dbReference type="GeneID" id="99725877"/>
<evidence type="ECO:0000313" key="17">
    <source>
        <dbReference type="EMBL" id="KKO70741.1"/>
    </source>
</evidence>
<feature type="domain" description="Peptidase M1 alanyl aminopeptidase C-terminal" evidence="15">
    <location>
        <begin position="578"/>
        <end position="901"/>
    </location>
</feature>
<dbReference type="Pfam" id="PF01433">
    <property type="entry name" value="Peptidase_M1"/>
    <property type="match status" value="1"/>
</dbReference>
<dbReference type="Pfam" id="PF11940">
    <property type="entry name" value="DUF3458"/>
    <property type="match status" value="1"/>
</dbReference>
<evidence type="ECO:0000259" key="15">
    <source>
        <dbReference type="Pfam" id="PF17432"/>
    </source>
</evidence>
<evidence type="ECO:0000256" key="7">
    <source>
        <dbReference type="ARBA" id="ARBA00022670"/>
    </source>
</evidence>